<name>A0AB33JFB2_9BACT</name>
<protein>
    <recommendedName>
        <fullName evidence="1">YhcG N-terminal domain-containing protein</fullName>
    </recommendedName>
</protein>
<dbReference type="EMBL" id="AP035788">
    <property type="protein sequence ID" value="BFO78686.1"/>
    <property type="molecule type" value="Genomic_DNA"/>
</dbReference>
<evidence type="ECO:0000313" key="2">
    <source>
        <dbReference type="EMBL" id="BFO78686.1"/>
    </source>
</evidence>
<proteinExistence type="predicted"/>
<sequence>MERNVITNQDLQFDEVVSIIRQHRSKASQTVNEEMLLAAWHIGGYVSSKLKSEEWGSKVVSQLSEFIRSHHLTLKVIAEEAFITWCCFMMSIRLRLSKVQCKTIFAKNLCSLWLDQ</sequence>
<feature type="domain" description="YhcG N-terminal" evidence="1">
    <location>
        <begin position="15"/>
        <end position="70"/>
    </location>
</feature>
<evidence type="ECO:0000259" key="1">
    <source>
        <dbReference type="Pfam" id="PF17761"/>
    </source>
</evidence>
<reference evidence="2" key="1">
    <citation type="submission" date="2024-07" db="EMBL/GenBank/DDBJ databases">
        <title>Complete genome sequence of Prevotella sp. YM-2024 GTC17260.</title>
        <authorList>
            <person name="Hayashi M."/>
            <person name="Muto Y."/>
            <person name="Tanaka K."/>
            <person name="Niwa H."/>
        </authorList>
    </citation>
    <scope>NUCLEOTIDE SEQUENCE</scope>
    <source>
        <strain evidence="2">GTC17260</strain>
    </source>
</reference>
<dbReference type="Pfam" id="PF17761">
    <property type="entry name" value="DUF1016_N"/>
    <property type="match status" value="1"/>
</dbReference>
<organism evidence="2">
    <name type="scientific">Prevotella sp. GTC17260</name>
    <dbReference type="NCBI Taxonomy" id="3236796"/>
    <lineage>
        <taxon>Bacteria</taxon>
        <taxon>Pseudomonadati</taxon>
        <taxon>Bacteroidota</taxon>
        <taxon>Bacteroidia</taxon>
        <taxon>Bacteroidales</taxon>
        <taxon>Prevotellaceae</taxon>
        <taxon>Prevotella</taxon>
    </lineage>
</organism>
<dbReference type="InterPro" id="IPR041527">
    <property type="entry name" value="YhcG_N"/>
</dbReference>
<gene>
    <name evidence="2" type="ORF">GTC17260_13210</name>
</gene>
<dbReference type="AlphaFoldDB" id="A0AB33JFB2"/>
<accession>A0AB33JFB2</accession>